<keyword evidence="7" id="KW-1005">Bacterial flagellum biogenesis</keyword>
<evidence type="ECO:0000259" key="15">
    <source>
        <dbReference type="SMART" id="SM00382"/>
    </source>
</evidence>
<sequence>MKIKRFFAKDMRTALAEVKETLGPDAVIMSNKKVTGGVEIVAAVDYQSQVPGPKDAPVRRQLNDESVNISSAGKQMTRPAPAKEQNEYYADTLAALLARQQKLNPANPAGNGNPSPGAWSGNAAGNGNSSPGSWSGNVAGGGNQSAGLTSANGAPRTLAEQGQWGAAPEPAKPKPRSAPGPRPTQAPQREQEMEGMRKEMASIRKLLEHQISGLMWQEVERREPMRALLIKELKKMGFDDAFADQLAGLIPEDMPIHQAMAQLAEVLTAQLKISEDDILRQGGAVALLGPTGVGKTTTIAKLAARFAMKYGAEQVALITTDNYRIGAHEQLQTYGRIMGCPVRQVRDAEELASALYQFRNRRLVLIDTAGVGQRDIRLTEQLDTLVKNAKVRIRSYLVMSATSQRRVMQEAVDHFRRIPLSGCILTKLDESLNLGEVINVCIQNALPISYITDGQRVPEDIQVANAALLVGAAMGSLEREAEDPYFWGSGFGEAEDSEFYE</sequence>
<dbReference type="InterPro" id="IPR000897">
    <property type="entry name" value="SRP54_GTPase_dom"/>
</dbReference>
<evidence type="ECO:0000256" key="13">
    <source>
        <dbReference type="NCBIfam" id="TIGR03499"/>
    </source>
</evidence>
<name>A0ABW0YCN8_9GAMM</name>
<feature type="domain" description="SRP54-type proteins GTP-binding" evidence="16">
    <location>
        <begin position="282"/>
        <end position="475"/>
    </location>
</feature>
<keyword evidence="8" id="KW-0653">Protein transport</keyword>
<keyword evidence="18" id="KW-1185">Reference proteome</keyword>
<evidence type="ECO:0000256" key="5">
    <source>
        <dbReference type="ARBA" id="ARBA00022475"/>
    </source>
</evidence>
<dbReference type="NCBIfam" id="TIGR03499">
    <property type="entry name" value="FlhF"/>
    <property type="match status" value="1"/>
</dbReference>
<keyword evidence="5" id="KW-1003">Cell membrane</keyword>
<feature type="region of interest" description="Disordered" evidence="14">
    <location>
        <begin position="104"/>
        <end position="197"/>
    </location>
</feature>
<comment type="subcellular location">
    <subcellularLocation>
        <location evidence="1">Cell membrane</location>
        <topology evidence="1">Peripheral membrane protein</topology>
        <orientation evidence="1">Cytoplasmic side</orientation>
    </subcellularLocation>
</comment>
<dbReference type="Gene3D" id="1.20.120.1380">
    <property type="entry name" value="Flagellar FlhF biosynthesis protein, N domain"/>
    <property type="match status" value="1"/>
</dbReference>
<keyword evidence="11" id="KW-1006">Bacterial flagellum protein export</keyword>
<evidence type="ECO:0000259" key="16">
    <source>
        <dbReference type="SMART" id="SM00962"/>
    </source>
</evidence>
<dbReference type="SUPFAM" id="SSF52540">
    <property type="entry name" value="P-loop containing nucleoside triphosphate hydrolases"/>
    <property type="match status" value="1"/>
</dbReference>
<evidence type="ECO:0000256" key="9">
    <source>
        <dbReference type="ARBA" id="ARBA00023134"/>
    </source>
</evidence>
<evidence type="ECO:0000256" key="7">
    <source>
        <dbReference type="ARBA" id="ARBA00022795"/>
    </source>
</evidence>
<dbReference type="EMBL" id="JBHSPP010000017">
    <property type="protein sequence ID" value="MFC5707536.1"/>
    <property type="molecule type" value="Genomic_DNA"/>
</dbReference>
<dbReference type="SMART" id="SM00962">
    <property type="entry name" value="SRP54"/>
    <property type="match status" value="1"/>
</dbReference>
<comment type="caution">
    <text evidence="17">The sequence shown here is derived from an EMBL/GenBank/DDBJ whole genome shotgun (WGS) entry which is preliminary data.</text>
</comment>
<feature type="domain" description="AAA+ ATPase" evidence="15">
    <location>
        <begin position="281"/>
        <end position="422"/>
    </location>
</feature>
<keyword evidence="9" id="KW-0342">GTP-binding</keyword>
<keyword evidence="4" id="KW-0813">Transport</keyword>
<comment type="similarity">
    <text evidence="2">Belongs to the GTP-binding SRP family.</text>
</comment>
<evidence type="ECO:0000256" key="10">
    <source>
        <dbReference type="ARBA" id="ARBA00023136"/>
    </source>
</evidence>
<proteinExistence type="inferred from homology"/>
<dbReference type="RefSeq" id="WP_042642245.1">
    <property type="nucleotide sequence ID" value="NZ_CDDF01000011.1"/>
</dbReference>
<reference evidence="18" key="1">
    <citation type="journal article" date="2019" name="Int. J. Syst. Evol. Microbiol.">
        <title>The Global Catalogue of Microorganisms (GCM) 10K type strain sequencing project: providing services to taxonomists for standard genome sequencing and annotation.</title>
        <authorList>
            <consortium name="The Broad Institute Genomics Platform"/>
            <consortium name="The Broad Institute Genome Sequencing Center for Infectious Disease"/>
            <person name="Wu L."/>
            <person name="Ma J."/>
        </authorList>
    </citation>
    <scope>NUCLEOTIDE SEQUENCE [LARGE SCALE GENOMIC DNA]</scope>
    <source>
        <strain evidence="18">KCTC 15012</strain>
    </source>
</reference>
<feature type="compositionally biased region" description="Low complexity" evidence="14">
    <location>
        <begin position="104"/>
        <end position="137"/>
    </location>
</feature>
<keyword evidence="10" id="KW-0472">Membrane</keyword>
<protein>
    <recommendedName>
        <fullName evidence="3 13">Flagellar biosynthesis protein FlhF</fullName>
    </recommendedName>
</protein>
<organism evidence="17 18">
    <name type="scientific">Aeromonas eucrenophila</name>
    <dbReference type="NCBI Taxonomy" id="649"/>
    <lineage>
        <taxon>Bacteria</taxon>
        <taxon>Pseudomonadati</taxon>
        <taxon>Pseudomonadota</taxon>
        <taxon>Gammaproteobacteria</taxon>
        <taxon>Aeromonadales</taxon>
        <taxon>Aeromonadaceae</taxon>
        <taxon>Aeromonas</taxon>
    </lineage>
</organism>
<dbReference type="InterPro" id="IPR020006">
    <property type="entry name" value="FlhF"/>
</dbReference>
<evidence type="ECO:0000256" key="8">
    <source>
        <dbReference type="ARBA" id="ARBA00022927"/>
    </source>
</evidence>
<keyword evidence="6" id="KW-0547">Nucleotide-binding</keyword>
<evidence type="ECO:0000256" key="3">
    <source>
        <dbReference type="ARBA" id="ARBA00014919"/>
    </source>
</evidence>
<keyword evidence="17" id="KW-0966">Cell projection</keyword>
<evidence type="ECO:0000256" key="2">
    <source>
        <dbReference type="ARBA" id="ARBA00008531"/>
    </source>
</evidence>
<dbReference type="InterPro" id="IPR047040">
    <property type="entry name" value="FlhF__GTPase_dom"/>
</dbReference>
<keyword evidence="17" id="KW-0282">Flagellum</keyword>
<dbReference type="InterPro" id="IPR027417">
    <property type="entry name" value="P-loop_NTPase"/>
</dbReference>
<dbReference type="PANTHER" id="PTHR43134:SF3">
    <property type="entry name" value="FLAGELLAR BIOSYNTHESIS PROTEIN FLHF"/>
    <property type="match status" value="1"/>
</dbReference>
<evidence type="ECO:0000256" key="1">
    <source>
        <dbReference type="ARBA" id="ARBA00004413"/>
    </source>
</evidence>
<accession>A0ABW0YCN8</accession>
<gene>
    <name evidence="17" type="primary">flhF</name>
    <name evidence="17" type="ORF">ACFPVW_16085</name>
</gene>
<evidence type="ECO:0000256" key="14">
    <source>
        <dbReference type="SAM" id="MobiDB-lite"/>
    </source>
</evidence>
<evidence type="ECO:0000313" key="17">
    <source>
        <dbReference type="EMBL" id="MFC5707536.1"/>
    </source>
</evidence>
<evidence type="ECO:0000256" key="6">
    <source>
        <dbReference type="ARBA" id="ARBA00022741"/>
    </source>
</evidence>
<dbReference type="PANTHER" id="PTHR43134">
    <property type="entry name" value="SIGNAL RECOGNITION PARTICLE RECEPTOR SUBUNIT ALPHA"/>
    <property type="match status" value="1"/>
</dbReference>
<dbReference type="Pfam" id="PF00448">
    <property type="entry name" value="SRP54"/>
    <property type="match status" value="1"/>
</dbReference>
<evidence type="ECO:0000256" key="4">
    <source>
        <dbReference type="ARBA" id="ARBA00022448"/>
    </source>
</evidence>
<evidence type="ECO:0000313" key="18">
    <source>
        <dbReference type="Proteomes" id="UP001596132"/>
    </source>
</evidence>
<dbReference type="CDD" id="cd17873">
    <property type="entry name" value="FlhF"/>
    <property type="match status" value="1"/>
</dbReference>
<evidence type="ECO:0000256" key="12">
    <source>
        <dbReference type="ARBA" id="ARBA00025337"/>
    </source>
</evidence>
<dbReference type="InterPro" id="IPR003593">
    <property type="entry name" value="AAA+_ATPase"/>
</dbReference>
<evidence type="ECO:0000256" key="11">
    <source>
        <dbReference type="ARBA" id="ARBA00023225"/>
    </source>
</evidence>
<dbReference type="Proteomes" id="UP001596132">
    <property type="component" value="Unassembled WGS sequence"/>
</dbReference>
<comment type="function">
    <text evidence="12">Necessary for flagellar biosynthesis. May be involved in translocation of the flagellum.</text>
</comment>
<dbReference type="Gene3D" id="3.40.50.300">
    <property type="entry name" value="P-loop containing nucleotide triphosphate hydrolases"/>
    <property type="match status" value="1"/>
</dbReference>
<keyword evidence="17" id="KW-0969">Cilium</keyword>
<dbReference type="SMART" id="SM00382">
    <property type="entry name" value="AAA"/>
    <property type="match status" value="1"/>
</dbReference>